<comment type="caution">
    <text evidence="2">The sequence shown here is derived from an EMBL/GenBank/DDBJ whole genome shotgun (WGS) entry which is preliminary data.</text>
</comment>
<evidence type="ECO:0000256" key="1">
    <source>
        <dbReference type="SAM" id="MobiDB-lite"/>
    </source>
</evidence>
<dbReference type="EMBL" id="BDIP01009430">
    <property type="protein sequence ID" value="GCA65015.1"/>
    <property type="molecule type" value="Genomic_DNA"/>
</dbReference>
<sequence length="23" mass="2609">MGETKTQTVEGEDKKSNEIWLNA</sequence>
<keyword evidence="3" id="KW-1185">Reference proteome</keyword>
<evidence type="ECO:0000313" key="2">
    <source>
        <dbReference type="EMBL" id="GCA65015.1"/>
    </source>
</evidence>
<feature type="region of interest" description="Disordered" evidence="1">
    <location>
        <begin position="1"/>
        <end position="23"/>
    </location>
</feature>
<dbReference type="Proteomes" id="UP000265618">
    <property type="component" value="Unassembled WGS sequence"/>
</dbReference>
<name>A0A391NV24_9EUKA</name>
<evidence type="ECO:0000313" key="3">
    <source>
        <dbReference type="Proteomes" id="UP000265618"/>
    </source>
</evidence>
<reference evidence="2 3" key="1">
    <citation type="journal article" date="2018" name="PLoS ONE">
        <title>The draft genome of Kipferlia bialata reveals reductive genome evolution in fornicate parasites.</title>
        <authorList>
            <person name="Tanifuji G."/>
            <person name="Takabayashi S."/>
            <person name="Kume K."/>
            <person name="Takagi M."/>
            <person name="Nakayama T."/>
            <person name="Kamikawa R."/>
            <person name="Inagaki Y."/>
            <person name="Hashimoto T."/>
        </authorList>
    </citation>
    <scope>NUCLEOTIDE SEQUENCE [LARGE SCALE GENOMIC DNA]</scope>
    <source>
        <strain evidence="2">NY0173</strain>
    </source>
</reference>
<dbReference type="AlphaFoldDB" id="A0A391NV24"/>
<feature type="non-terminal residue" evidence="2">
    <location>
        <position position="23"/>
    </location>
</feature>
<proteinExistence type="predicted"/>
<organism evidence="2 3">
    <name type="scientific">Kipferlia bialata</name>
    <dbReference type="NCBI Taxonomy" id="797122"/>
    <lineage>
        <taxon>Eukaryota</taxon>
        <taxon>Metamonada</taxon>
        <taxon>Carpediemonas-like organisms</taxon>
        <taxon>Kipferlia</taxon>
    </lineage>
</organism>
<accession>A0A391NV24</accession>
<protein>
    <submittedName>
        <fullName evidence="2">Uncharacterized protein</fullName>
    </submittedName>
</protein>
<gene>
    <name evidence="2" type="ORF">KIPB_016019</name>
</gene>